<dbReference type="EMBL" id="JASGBH010000005">
    <property type="protein sequence ID" value="MDI9233899.1"/>
    <property type="molecule type" value="Genomic_DNA"/>
</dbReference>
<dbReference type="PROSITE" id="PS51257">
    <property type="entry name" value="PROKAR_LIPOPROTEIN"/>
    <property type="match status" value="1"/>
</dbReference>
<proteinExistence type="predicted"/>
<dbReference type="RefSeq" id="WP_283224288.1">
    <property type="nucleotide sequence ID" value="NZ_JASGBH010000005.1"/>
</dbReference>
<dbReference type="Pfam" id="PF19795">
    <property type="entry name" value="DUF6279"/>
    <property type="match status" value="1"/>
</dbReference>
<gene>
    <name evidence="1" type="ORF">QLQ16_08625</name>
</gene>
<accession>A0ABT6X7E3</accession>
<keyword evidence="1" id="KW-0449">Lipoprotein</keyword>
<organism evidence="1 2">
    <name type="scientific">Limnohabitans lacus</name>
    <dbReference type="NCBI Taxonomy" id="3045173"/>
    <lineage>
        <taxon>Bacteria</taxon>
        <taxon>Pseudomonadati</taxon>
        <taxon>Pseudomonadota</taxon>
        <taxon>Betaproteobacteria</taxon>
        <taxon>Burkholderiales</taxon>
        <taxon>Comamonadaceae</taxon>
        <taxon>Limnohabitans</taxon>
    </lineage>
</organism>
<name>A0ABT6X7E3_9BURK</name>
<comment type="caution">
    <text evidence="1">The sequence shown here is derived from an EMBL/GenBank/DDBJ whole genome shotgun (WGS) entry which is preliminary data.</text>
</comment>
<protein>
    <submittedName>
        <fullName evidence="1">DUF6279 family lipoprotein</fullName>
    </submittedName>
</protein>
<evidence type="ECO:0000313" key="1">
    <source>
        <dbReference type="EMBL" id="MDI9233899.1"/>
    </source>
</evidence>
<dbReference type="Proteomes" id="UP001431902">
    <property type="component" value="Unassembled WGS sequence"/>
</dbReference>
<reference evidence="1" key="1">
    <citation type="submission" date="2023-05" db="EMBL/GenBank/DDBJ databases">
        <title>Limnohabitans sp. strain HM2-2 Genome sequencing and assembly.</title>
        <authorList>
            <person name="Jung Y."/>
        </authorList>
    </citation>
    <scope>NUCLEOTIDE SEQUENCE</scope>
    <source>
        <strain evidence="1">HM2-2</strain>
    </source>
</reference>
<keyword evidence="2" id="KW-1185">Reference proteome</keyword>
<sequence>MFRISKWFLLAMLLWLQGCSAVKLGYQQLPNLSYWWLDSAVSFSDAQSTPTKEALGQLHRWHKRDELPAYADLVQRLAAQSAEPIQAAQVCAVWSDVDKAMDRTMRQTVRVAAPVAMALGPEQLSHLNQYWIGKNKDWEKEWLKGSASERLERRLGKTLERYSDFYGSLTPTQTAMVKAQMQQSVWTPEWGQRERLRRQQDLLGVLQKASQSNPSATAQVEADLWGVWQRWLEPPDAAGKVVMQKMVQQGCENLAQLHNSASPEQRQRASRRLRAYEQDLRDLLRP</sequence>
<evidence type="ECO:0000313" key="2">
    <source>
        <dbReference type="Proteomes" id="UP001431902"/>
    </source>
</evidence>